<protein>
    <submittedName>
        <fullName evidence="1">Uncharacterized protein</fullName>
    </submittedName>
</protein>
<comment type="caution">
    <text evidence="1">The sequence shown here is derived from an EMBL/GenBank/DDBJ whole genome shotgun (WGS) entry which is preliminary data.</text>
</comment>
<dbReference type="EMBL" id="JAUEPT010000044">
    <property type="protein sequence ID" value="KAK0438233.1"/>
    <property type="molecule type" value="Genomic_DNA"/>
</dbReference>
<evidence type="ECO:0000313" key="2">
    <source>
        <dbReference type="Proteomes" id="UP001175226"/>
    </source>
</evidence>
<dbReference type="Proteomes" id="UP001175226">
    <property type="component" value="Unassembled WGS sequence"/>
</dbReference>
<proteinExistence type="predicted"/>
<keyword evidence="2" id="KW-1185">Reference proteome</keyword>
<dbReference type="AlphaFoldDB" id="A0AA39J8Y8"/>
<evidence type="ECO:0000313" key="1">
    <source>
        <dbReference type="EMBL" id="KAK0438233.1"/>
    </source>
</evidence>
<organism evidence="1 2">
    <name type="scientific">Armillaria borealis</name>
    <dbReference type="NCBI Taxonomy" id="47425"/>
    <lineage>
        <taxon>Eukaryota</taxon>
        <taxon>Fungi</taxon>
        <taxon>Dikarya</taxon>
        <taxon>Basidiomycota</taxon>
        <taxon>Agaricomycotina</taxon>
        <taxon>Agaricomycetes</taxon>
        <taxon>Agaricomycetidae</taxon>
        <taxon>Agaricales</taxon>
        <taxon>Marasmiineae</taxon>
        <taxon>Physalacriaceae</taxon>
        <taxon>Armillaria</taxon>
    </lineage>
</organism>
<name>A0AA39J8Y8_9AGAR</name>
<sequence>MKTARHRVRLGCAELLDLTSPSRELLGLGRQWHVEGGTTEGRFACGDAYAQRTYQALPNTNTASLALPQFHNSGYTASSTSTASLPVTVRNIPSTISCDQRQTRAELWLRERDESTLSTIYKTRLSRAVQPAYPSDTVAVVCPLFTPPSAFRIPAPYLPLAPLKMTRSHRADFRCGK</sequence>
<reference evidence="1" key="1">
    <citation type="submission" date="2023-06" db="EMBL/GenBank/DDBJ databases">
        <authorList>
            <consortium name="Lawrence Berkeley National Laboratory"/>
            <person name="Ahrendt S."/>
            <person name="Sahu N."/>
            <person name="Indic B."/>
            <person name="Wong-Bajracharya J."/>
            <person name="Merenyi Z."/>
            <person name="Ke H.-M."/>
            <person name="Monk M."/>
            <person name="Kocsube S."/>
            <person name="Drula E."/>
            <person name="Lipzen A."/>
            <person name="Balint B."/>
            <person name="Henrissat B."/>
            <person name="Andreopoulos B."/>
            <person name="Martin F.M."/>
            <person name="Harder C.B."/>
            <person name="Rigling D."/>
            <person name="Ford K.L."/>
            <person name="Foster G.D."/>
            <person name="Pangilinan J."/>
            <person name="Papanicolaou A."/>
            <person name="Barry K."/>
            <person name="LaButti K."/>
            <person name="Viragh M."/>
            <person name="Koriabine M."/>
            <person name="Yan M."/>
            <person name="Riley R."/>
            <person name="Champramary S."/>
            <person name="Plett K.L."/>
            <person name="Tsai I.J."/>
            <person name="Slot J."/>
            <person name="Sipos G."/>
            <person name="Plett J."/>
            <person name="Nagy L.G."/>
            <person name="Grigoriev I.V."/>
        </authorList>
    </citation>
    <scope>NUCLEOTIDE SEQUENCE</scope>
    <source>
        <strain evidence="1">FPL87.14</strain>
    </source>
</reference>
<gene>
    <name evidence="1" type="ORF">EV421DRAFT_1825377</name>
</gene>
<accession>A0AA39J8Y8</accession>